<feature type="signal peptide" evidence="1">
    <location>
        <begin position="1"/>
        <end position="21"/>
    </location>
</feature>
<reference evidence="2 3" key="1">
    <citation type="submission" date="2023-07" db="EMBL/GenBank/DDBJ databases">
        <title>Sorghum-associated microbial communities from plants grown in Nebraska, USA.</title>
        <authorList>
            <person name="Schachtman D."/>
        </authorList>
    </citation>
    <scope>NUCLEOTIDE SEQUENCE [LARGE SCALE GENOMIC DNA]</scope>
    <source>
        <strain evidence="2 3">DS1607</strain>
    </source>
</reference>
<protein>
    <submittedName>
        <fullName evidence="2">Uncharacterized protein YkwD</fullName>
    </submittedName>
</protein>
<gene>
    <name evidence="2" type="ORF">J2W36_004773</name>
</gene>
<accession>A0ABT9SDQ6</accession>
<comment type="caution">
    <text evidence="2">The sequence shown here is derived from an EMBL/GenBank/DDBJ whole genome shotgun (WGS) entry which is preliminary data.</text>
</comment>
<name>A0ABT9SDQ6_9BURK</name>
<dbReference type="EMBL" id="JAUSRO010000019">
    <property type="protein sequence ID" value="MDP9902496.1"/>
    <property type="molecule type" value="Genomic_DNA"/>
</dbReference>
<proteinExistence type="predicted"/>
<dbReference type="RefSeq" id="WP_307692233.1">
    <property type="nucleotide sequence ID" value="NZ_JAUSRO010000019.1"/>
</dbReference>
<organism evidence="2 3">
    <name type="scientific">Variovorax ginsengisoli</name>
    <dbReference type="NCBI Taxonomy" id="363844"/>
    <lineage>
        <taxon>Bacteria</taxon>
        <taxon>Pseudomonadati</taxon>
        <taxon>Pseudomonadota</taxon>
        <taxon>Betaproteobacteria</taxon>
        <taxon>Burkholderiales</taxon>
        <taxon>Comamonadaceae</taxon>
        <taxon>Variovorax</taxon>
    </lineage>
</organism>
<dbReference type="Proteomes" id="UP001226867">
    <property type="component" value="Unassembled WGS sequence"/>
</dbReference>
<keyword evidence="1" id="KW-0732">Signal</keyword>
<evidence type="ECO:0000313" key="3">
    <source>
        <dbReference type="Proteomes" id="UP001226867"/>
    </source>
</evidence>
<sequence>MSSKPTRSVVLPLAAALLTLAGCGGGGGASSPTGVVVAAGPQAATSATTVAARVALPVPSPAMARSIDMVGLRAAVLQVLQEERQRCGFSPLAADASLDSAAAHHGTYLATDISNGTQGAHTEVPGMPGFTGENPVDRAKAAGYAAAAGAVNEAFAHSALATSDEAIAAAALPTDRAVAHAKYLLTTVYHMAALLSPRRDLGVGYAEQKGSSAFAQVTVMEFGVKSTVDNASQADLLTYPCDGTTVARASFVPAKENPNPLPGVGDGTVGTPIYLRAPAGKVLVLRSHRLIGPDGATVPTTVLDASNDPAQRLTAAQVFVLAQQALTKGASYRATFDGTIDGAAFSRSFSFQPA</sequence>
<dbReference type="Gene3D" id="3.40.33.10">
    <property type="entry name" value="CAP"/>
    <property type="match status" value="1"/>
</dbReference>
<dbReference type="PROSITE" id="PS51257">
    <property type="entry name" value="PROKAR_LIPOPROTEIN"/>
    <property type="match status" value="1"/>
</dbReference>
<evidence type="ECO:0000256" key="1">
    <source>
        <dbReference type="SAM" id="SignalP"/>
    </source>
</evidence>
<keyword evidence="3" id="KW-1185">Reference proteome</keyword>
<evidence type="ECO:0000313" key="2">
    <source>
        <dbReference type="EMBL" id="MDP9902496.1"/>
    </source>
</evidence>
<feature type="chain" id="PRO_5046627961" evidence="1">
    <location>
        <begin position="22"/>
        <end position="354"/>
    </location>
</feature>
<dbReference type="InterPro" id="IPR035940">
    <property type="entry name" value="CAP_sf"/>
</dbReference>